<name>A0A399E554_9DEIN</name>
<keyword evidence="4" id="KW-0449">Lipoprotein</keyword>
<dbReference type="AlphaFoldDB" id="A0A399E554"/>
<proteinExistence type="predicted"/>
<evidence type="ECO:0000259" key="5">
    <source>
        <dbReference type="Pfam" id="PF09864"/>
    </source>
</evidence>
<gene>
    <name evidence="6" type="ORF">Mcate_00844</name>
</gene>
<reference evidence="6 7" key="1">
    <citation type="submission" date="2018-08" db="EMBL/GenBank/DDBJ databases">
        <title>Meiothermus cateniformans JCM 15151 genome sequencing project.</title>
        <authorList>
            <person name="Da Costa M.S."/>
            <person name="Albuquerque L."/>
            <person name="Raposo P."/>
            <person name="Froufe H.J.C."/>
            <person name="Barroso C.S."/>
            <person name="Egas C."/>
        </authorList>
    </citation>
    <scope>NUCLEOTIDE SEQUENCE [LARGE SCALE GENOMIC DNA]</scope>
    <source>
        <strain evidence="6 7">JCM 15151</strain>
    </source>
</reference>
<evidence type="ECO:0000313" key="7">
    <source>
        <dbReference type="Proteomes" id="UP000266089"/>
    </source>
</evidence>
<dbReference type="EMBL" id="QWKX01000015">
    <property type="protein sequence ID" value="RIH78389.1"/>
    <property type="molecule type" value="Genomic_DNA"/>
</dbReference>
<keyword evidence="3" id="KW-0564">Palmitate</keyword>
<dbReference type="Proteomes" id="UP000266089">
    <property type="component" value="Unassembled WGS sequence"/>
</dbReference>
<feature type="domain" description="C-type lysozyme inhibitor" evidence="5">
    <location>
        <begin position="27"/>
        <end position="83"/>
    </location>
</feature>
<evidence type="ECO:0000256" key="4">
    <source>
        <dbReference type="ARBA" id="ARBA00023288"/>
    </source>
</evidence>
<dbReference type="Pfam" id="PF09864">
    <property type="entry name" value="MliC"/>
    <property type="match status" value="1"/>
</dbReference>
<dbReference type="RefSeq" id="WP_119361531.1">
    <property type="nucleotide sequence ID" value="NZ_JBHSXZ010000002.1"/>
</dbReference>
<protein>
    <submittedName>
        <fullName evidence="6">Membrane-bound lysozyme-inhibitor of c-type lysozyme</fullName>
    </submittedName>
</protein>
<dbReference type="InterPro" id="IPR036328">
    <property type="entry name" value="MliC_sf"/>
</dbReference>
<dbReference type="SUPFAM" id="SSF141488">
    <property type="entry name" value="YdhA-like"/>
    <property type="match status" value="1"/>
</dbReference>
<dbReference type="Gene3D" id="2.40.128.200">
    <property type="match status" value="1"/>
</dbReference>
<keyword evidence="1" id="KW-0732">Signal</keyword>
<dbReference type="OrthoDB" id="26727at2"/>
<comment type="caution">
    <text evidence="6">The sequence shown here is derived from an EMBL/GenBank/DDBJ whole genome shotgun (WGS) entry which is preliminary data.</text>
</comment>
<evidence type="ECO:0000256" key="3">
    <source>
        <dbReference type="ARBA" id="ARBA00023139"/>
    </source>
</evidence>
<keyword evidence="2" id="KW-0472">Membrane</keyword>
<sequence length="106" mass="11697">MHGWILLVWFVGLVGLAQSTDVVQRTYRCAGGIEVRAVYQNSFDRVGVVFNNQTYGPLFQVEAASGVKYSDGRASWWVRGSGAAEETLLMSERSGKVLARACKPIR</sequence>
<accession>A0A399E554</accession>
<evidence type="ECO:0000256" key="1">
    <source>
        <dbReference type="ARBA" id="ARBA00022729"/>
    </source>
</evidence>
<organism evidence="6 7">
    <name type="scientific">Meiothermus taiwanensis</name>
    <dbReference type="NCBI Taxonomy" id="172827"/>
    <lineage>
        <taxon>Bacteria</taxon>
        <taxon>Thermotogati</taxon>
        <taxon>Deinococcota</taxon>
        <taxon>Deinococci</taxon>
        <taxon>Thermales</taxon>
        <taxon>Thermaceae</taxon>
        <taxon>Meiothermus</taxon>
    </lineage>
</organism>
<dbReference type="InterPro" id="IPR018660">
    <property type="entry name" value="MliC"/>
</dbReference>
<evidence type="ECO:0000256" key="2">
    <source>
        <dbReference type="ARBA" id="ARBA00023136"/>
    </source>
</evidence>
<evidence type="ECO:0000313" key="6">
    <source>
        <dbReference type="EMBL" id="RIH78389.1"/>
    </source>
</evidence>